<name>A0A9Q0DSQ4_9TELE</name>
<evidence type="ECO:0000256" key="1">
    <source>
        <dbReference type="SAM" id="MobiDB-lite"/>
    </source>
</evidence>
<dbReference type="EMBL" id="JANIIK010000113">
    <property type="protein sequence ID" value="KAJ3592475.1"/>
    <property type="molecule type" value="Genomic_DNA"/>
</dbReference>
<dbReference type="AlphaFoldDB" id="A0A9Q0DSQ4"/>
<protein>
    <submittedName>
        <fullName evidence="2">Uncharacterized protein</fullName>
    </submittedName>
</protein>
<keyword evidence="3" id="KW-1185">Reference proteome</keyword>
<dbReference type="Proteomes" id="UP001148018">
    <property type="component" value="Unassembled WGS sequence"/>
</dbReference>
<proteinExistence type="predicted"/>
<evidence type="ECO:0000313" key="2">
    <source>
        <dbReference type="EMBL" id="KAJ3592475.1"/>
    </source>
</evidence>
<organism evidence="2 3">
    <name type="scientific">Muraenolepis orangiensis</name>
    <name type="common">Patagonian moray cod</name>
    <dbReference type="NCBI Taxonomy" id="630683"/>
    <lineage>
        <taxon>Eukaryota</taxon>
        <taxon>Metazoa</taxon>
        <taxon>Chordata</taxon>
        <taxon>Craniata</taxon>
        <taxon>Vertebrata</taxon>
        <taxon>Euteleostomi</taxon>
        <taxon>Actinopterygii</taxon>
        <taxon>Neopterygii</taxon>
        <taxon>Teleostei</taxon>
        <taxon>Neoteleostei</taxon>
        <taxon>Acanthomorphata</taxon>
        <taxon>Zeiogadaria</taxon>
        <taxon>Gadariae</taxon>
        <taxon>Gadiformes</taxon>
        <taxon>Muraenolepidoidei</taxon>
        <taxon>Muraenolepididae</taxon>
        <taxon>Muraenolepis</taxon>
    </lineage>
</organism>
<feature type="region of interest" description="Disordered" evidence="1">
    <location>
        <begin position="1"/>
        <end position="30"/>
    </location>
</feature>
<reference evidence="2" key="1">
    <citation type="submission" date="2022-07" db="EMBL/GenBank/DDBJ databases">
        <title>Chromosome-level genome of Muraenolepis orangiensis.</title>
        <authorList>
            <person name="Kim J."/>
        </authorList>
    </citation>
    <scope>NUCLEOTIDE SEQUENCE</scope>
    <source>
        <strain evidence="2">KU_S4_2022</strain>
        <tissue evidence="2">Muscle</tissue>
    </source>
</reference>
<gene>
    <name evidence="2" type="ORF">NHX12_007602</name>
</gene>
<comment type="caution">
    <text evidence="2">The sequence shown here is derived from an EMBL/GenBank/DDBJ whole genome shotgun (WGS) entry which is preliminary data.</text>
</comment>
<evidence type="ECO:0000313" key="3">
    <source>
        <dbReference type="Proteomes" id="UP001148018"/>
    </source>
</evidence>
<feature type="compositionally biased region" description="Low complexity" evidence="1">
    <location>
        <begin position="8"/>
        <end position="30"/>
    </location>
</feature>
<feature type="region of interest" description="Disordered" evidence="1">
    <location>
        <begin position="50"/>
        <end position="71"/>
    </location>
</feature>
<sequence>MQLPGQQSSSSSWACSSRANSPAPLHGHAAPGPTVQLLFMGMQLPGQQSSSSSWACSSRANSPAPLHGHAAPGPTVQLLFMGMQLPGQQSSSSSWACSSRANRETSSGINSQCNQRSLKAEISMDLLDRTALTNGIGCLKLAVPGHRTPGRLKWAHIYKA</sequence>
<accession>A0A9Q0DSQ4</accession>